<sequence length="239" mass="25656">MTALYILLAAFAGSFIQSASGFGYAIVLMSVLPLVIPFQSAAILEVMTSFFMVGTIALKYRRFIRWRLLVWPLVANTIFSLTGVWFQSGSAEAVLRRILGVTLVLLSVYFIFFSSRLTLKGNAVNGFIAGSISGVCGGLMSIGGPPMVAYYLAATHSKEEYNATLQAYFVISTAYIFFTHVALGHVTGQILAWGVWALLGLAAGTFCGLKLFARLSAAGLKKLVCGFMAVVGIYLVITG</sequence>
<accession>A0A9D2FJC8</accession>
<evidence type="ECO:0000313" key="10">
    <source>
        <dbReference type="Proteomes" id="UP000824105"/>
    </source>
</evidence>
<keyword evidence="4 8" id="KW-1003">Cell membrane</keyword>
<evidence type="ECO:0000256" key="4">
    <source>
        <dbReference type="ARBA" id="ARBA00022475"/>
    </source>
</evidence>
<comment type="subcellular location">
    <subcellularLocation>
        <location evidence="1 8">Cell membrane</location>
        <topology evidence="1 8">Multi-pass membrane protein</topology>
    </subcellularLocation>
</comment>
<dbReference type="PANTHER" id="PTHR30269">
    <property type="entry name" value="TRANSMEMBRANE PROTEIN YFCA"/>
    <property type="match status" value="1"/>
</dbReference>
<evidence type="ECO:0000256" key="3">
    <source>
        <dbReference type="ARBA" id="ARBA00022448"/>
    </source>
</evidence>
<feature type="transmembrane region" description="Helical" evidence="8">
    <location>
        <begin position="190"/>
        <end position="213"/>
    </location>
</feature>
<feature type="transmembrane region" description="Helical" evidence="8">
    <location>
        <begin position="165"/>
        <end position="183"/>
    </location>
</feature>
<dbReference type="InterPro" id="IPR002781">
    <property type="entry name" value="TM_pro_TauE-like"/>
</dbReference>
<keyword evidence="5 8" id="KW-0812">Transmembrane</keyword>
<dbReference type="AlphaFoldDB" id="A0A9D2FJC8"/>
<comment type="similarity">
    <text evidence="2 8">Belongs to the 4-toluene sulfonate uptake permease (TSUP) (TC 2.A.102) family.</text>
</comment>
<keyword evidence="6 8" id="KW-1133">Transmembrane helix</keyword>
<proteinExistence type="inferred from homology"/>
<dbReference type="GO" id="GO:0005886">
    <property type="term" value="C:plasma membrane"/>
    <property type="evidence" value="ECO:0007669"/>
    <property type="project" value="UniProtKB-SubCell"/>
</dbReference>
<evidence type="ECO:0000256" key="8">
    <source>
        <dbReference type="RuleBase" id="RU363041"/>
    </source>
</evidence>
<feature type="transmembrane region" description="Helical" evidence="8">
    <location>
        <begin position="31"/>
        <end position="56"/>
    </location>
</feature>
<organism evidence="9 10">
    <name type="scientific">Candidatus Gemmiger avistercoris</name>
    <dbReference type="NCBI Taxonomy" id="2838606"/>
    <lineage>
        <taxon>Bacteria</taxon>
        <taxon>Bacillati</taxon>
        <taxon>Bacillota</taxon>
        <taxon>Clostridia</taxon>
        <taxon>Eubacteriales</taxon>
        <taxon>Gemmiger</taxon>
    </lineage>
</organism>
<dbReference type="InterPro" id="IPR052017">
    <property type="entry name" value="TSUP"/>
</dbReference>
<feature type="transmembrane region" description="Helical" evidence="8">
    <location>
        <begin position="127"/>
        <end position="153"/>
    </location>
</feature>
<dbReference type="Pfam" id="PF01925">
    <property type="entry name" value="TauE"/>
    <property type="match status" value="1"/>
</dbReference>
<evidence type="ECO:0000256" key="6">
    <source>
        <dbReference type="ARBA" id="ARBA00022989"/>
    </source>
</evidence>
<evidence type="ECO:0000256" key="2">
    <source>
        <dbReference type="ARBA" id="ARBA00009142"/>
    </source>
</evidence>
<dbReference type="PANTHER" id="PTHR30269:SF37">
    <property type="entry name" value="MEMBRANE TRANSPORTER PROTEIN"/>
    <property type="match status" value="1"/>
</dbReference>
<reference evidence="9" key="2">
    <citation type="submission" date="2021-04" db="EMBL/GenBank/DDBJ databases">
        <authorList>
            <person name="Gilroy R."/>
        </authorList>
    </citation>
    <scope>NUCLEOTIDE SEQUENCE</scope>
    <source>
        <strain evidence="9">CHK188-11489</strain>
    </source>
</reference>
<comment type="caution">
    <text evidence="9">The sequence shown here is derived from an EMBL/GenBank/DDBJ whole genome shotgun (WGS) entry which is preliminary data.</text>
</comment>
<name>A0A9D2FJC8_9FIRM</name>
<reference evidence="9" key="1">
    <citation type="journal article" date="2021" name="PeerJ">
        <title>Extensive microbial diversity within the chicken gut microbiome revealed by metagenomics and culture.</title>
        <authorList>
            <person name="Gilroy R."/>
            <person name="Ravi A."/>
            <person name="Getino M."/>
            <person name="Pursley I."/>
            <person name="Horton D.L."/>
            <person name="Alikhan N.F."/>
            <person name="Baker D."/>
            <person name="Gharbi K."/>
            <person name="Hall N."/>
            <person name="Watson M."/>
            <person name="Adriaenssens E.M."/>
            <person name="Foster-Nyarko E."/>
            <person name="Jarju S."/>
            <person name="Secka A."/>
            <person name="Antonio M."/>
            <person name="Oren A."/>
            <person name="Chaudhuri R.R."/>
            <person name="La Ragione R."/>
            <person name="Hildebrand F."/>
            <person name="Pallen M.J."/>
        </authorList>
    </citation>
    <scope>NUCLEOTIDE SEQUENCE</scope>
    <source>
        <strain evidence="9">CHK188-11489</strain>
    </source>
</reference>
<protein>
    <recommendedName>
        <fullName evidence="8">Probable membrane transporter protein</fullName>
    </recommendedName>
</protein>
<gene>
    <name evidence="9" type="ORF">H9724_02540</name>
</gene>
<feature type="transmembrane region" description="Helical" evidence="8">
    <location>
        <begin position="98"/>
        <end position="115"/>
    </location>
</feature>
<evidence type="ECO:0000256" key="1">
    <source>
        <dbReference type="ARBA" id="ARBA00004651"/>
    </source>
</evidence>
<evidence type="ECO:0000313" key="9">
    <source>
        <dbReference type="EMBL" id="HIZ61632.1"/>
    </source>
</evidence>
<dbReference type="EMBL" id="DXBF01000020">
    <property type="protein sequence ID" value="HIZ61632.1"/>
    <property type="molecule type" value="Genomic_DNA"/>
</dbReference>
<feature type="transmembrane region" description="Helical" evidence="8">
    <location>
        <begin position="68"/>
        <end position="86"/>
    </location>
</feature>
<evidence type="ECO:0000256" key="5">
    <source>
        <dbReference type="ARBA" id="ARBA00022692"/>
    </source>
</evidence>
<keyword evidence="7 8" id="KW-0472">Membrane</keyword>
<dbReference type="Proteomes" id="UP000824105">
    <property type="component" value="Unassembled WGS sequence"/>
</dbReference>
<keyword evidence="3" id="KW-0813">Transport</keyword>
<evidence type="ECO:0000256" key="7">
    <source>
        <dbReference type="ARBA" id="ARBA00023136"/>
    </source>
</evidence>
<feature type="transmembrane region" description="Helical" evidence="8">
    <location>
        <begin position="219"/>
        <end position="237"/>
    </location>
</feature>